<keyword evidence="2" id="KW-1185">Reference proteome</keyword>
<protein>
    <submittedName>
        <fullName evidence="1">Uncharacterized protein</fullName>
    </submittedName>
</protein>
<reference evidence="1" key="1">
    <citation type="journal article" date="2023" name="Science">
        <title>Genome structures resolve the early diversification of teleost fishes.</title>
        <authorList>
            <person name="Parey E."/>
            <person name="Louis A."/>
            <person name="Montfort J."/>
            <person name="Bouchez O."/>
            <person name="Roques C."/>
            <person name="Iampietro C."/>
            <person name="Lluch J."/>
            <person name="Castinel A."/>
            <person name="Donnadieu C."/>
            <person name="Desvignes T."/>
            <person name="Floi Bucao C."/>
            <person name="Jouanno E."/>
            <person name="Wen M."/>
            <person name="Mejri S."/>
            <person name="Dirks R."/>
            <person name="Jansen H."/>
            <person name="Henkel C."/>
            <person name="Chen W.J."/>
            <person name="Zahm M."/>
            <person name="Cabau C."/>
            <person name="Klopp C."/>
            <person name="Thompson A.W."/>
            <person name="Robinson-Rechavi M."/>
            <person name="Braasch I."/>
            <person name="Lecointre G."/>
            <person name="Bobe J."/>
            <person name="Postlethwait J.H."/>
            <person name="Berthelot C."/>
            <person name="Roest Crollius H."/>
            <person name="Guiguen Y."/>
        </authorList>
    </citation>
    <scope>NUCLEOTIDE SEQUENCE</scope>
    <source>
        <strain evidence="1">WJC10195</strain>
    </source>
</reference>
<name>A0A9Q1JCQ4_SYNKA</name>
<comment type="caution">
    <text evidence="1">The sequence shown here is derived from an EMBL/GenBank/DDBJ whole genome shotgun (WGS) entry which is preliminary data.</text>
</comment>
<dbReference type="Proteomes" id="UP001152622">
    <property type="component" value="Chromosome 1"/>
</dbReference>
<sequence length="147" mass="15360">MRNVRLKVPERRGGGTCVPVCRCSGGAGANSPLSRECCTATSLVFSAGLISAYSLRAHHAESRGEYRRPAEGDGSPAICSPARLAPLHSQTPPTAGSVAPATLFLPSPSPLLRCAPFNPAYLSKCDGRPLYCQPSGATVNVTPLKLR</sequence>
<gene>
    <name evidence="1" type="ORF">SKAU_G00004400</name>
</gene>
<accession>A0A9Q1JCQ4</accession>
<evidence type="ECO:0000313" key="1">
    <source>
        <dbReference type="EMBL" id="KAJ8379662.1"/>
    </source>
</evidence>
<dbReference type="EMBL" id="JAINUF010000001">
    <property type="protein sequence ID" value="KAJ8379662.1"/>
    <property type="molecule type" value="Genomic_DNA"/>
</dbReference>
<evidence type="ECO:0000313" key="2">
    <source>
        <dbReference type="Proteomes" id="UP001152622"/>
    </source>
</evidence>
<dbReference type="AlphaFoldDB" id="A0A9Q1JCQ4"/>
<proteinExistence type="predicted"/>
<organism evidence="1 2">
    <name type="scientific">Synaphobranchus kaupii</name>
    <name type="common">Kaup's arrowtooth eel</name>
    <dbReference type="NCBI Taxonomy" id="118154"/>
    <lineage>
        <taxon>Eukaryota</taxon>
        <taxon>Metazoa</taxon>
        <taxon>Chordata</taxon>
        <taxon>Craniata</taxon>
        <taxon>Vertebrata</taxon>
        <taxon>Euteleostomi</taxon>
        <taxon>Actinopterygii</taxon>
        <taxon>Neopterygii</taxon>
        <taxon>Teleostei</taxon>
        <taxon>Anguilliformes</taxon>
        <taxon>Synaphobranchidae</taxon>
        <taxon>Synaphobranchus</taxon>
    </lineage>
</organism>